<feature type="domain" description="PucR C-terminal helix-turn-helix" evidence="2">
    <location>
        <begin position="462"/>
        <end position="519"/>
    </location>
</feature>
<proteinExistence type="predicted"/>
<organism evidence="3 4">
    <name type="scientific">Gordonia mangrovi</name>
    <dbReference type="NCBI Taxonomy" id="2665643"/>
    <lineage>
        <taxon>Bacteria</taxon>
        <taxon>Bacillati</taxon>
        <taxon>Actinomycetota</taxon>
        <taxon>Actinomycetes</taxon>
        <taxon>Mycobacteriales</taxon>
        <taxon>Gordoniaceae</taxon>
        <taxon>Gordonia</taxon>
    </lineage>
</organism>
<dbReference type="InterPro" id="IPR012914">
    <property type="entry name" value="PucR_dom"/>
</dbReference>
<accession>A0A6L7GUE3</accession>
<dbReference type="PANTHER" id="PTHR33744:SF17">
    <property type="entry name" value="CONSERVED PROTEIN"/>
    <property type="match status" value="1"/>
</dbReference>
<evidence type="ECO:0000313" key="4">
    <source>
        <dbReference type="Proteomes" id="UP000475545"/>
    </source>
</evidence>
<dbReference type="InterPro" id="IPR051448">
    <property type="entry name" value="CdaR-like_regulators"/>
</dbReference>
<dbReference type="Proteomes" id="UP000475545">
    <property type="component" value="Unassembled WGS sequence"/>
</dbReference>
<name>A0A6L7GUE3_9ACTN</name>
<evidence type="ECO:0000259" key="2">
    <source>
        <dbReference type="Pfam" id="PF13556"/>
    </source>
</evidence>
<protein>
    <submittedName>
        <fullName evidence="3">PucR family transcriptional regulator</fullName>
    </submittedName>
</protein>
<dbReference type="EMBL" id="WMBR01000004">
    <property type="protein sequence ID" value="MXP23122.1"/>
    <property type="molecule type" value="Genomic_DNA"/>
</dbReference>
<dbReference type="InterPro" id="IPR042070">
    <property type="entry name" value="PucR_C-HTH_sf"/>
</dbReference>
<feature type="domain" description="Purine catabolism PurC-like" evidence="1">
    <location>
        <begin position="5"/>
        <end position="121"/>
    </location>
</feature>
<gene>
    <name evidence="3" type="ORF">GIY30_17430</name>
</gene>
<dbReference type="InterPro" id="IPR025736">
    <property type="entry name" value="PucR_C-HTH_dom"/>
</dbReference>
<dbReference type="Gene3D" id="1.10.10.2840">
    <property type="entry name" value="PucR C-terminal helix-turn-helix domain"/>
    <property type="match status" value="1"/>
</dbReference>
<evidence type="ECO:0000259" key="1">
    <source>
        <dbReference type="Pfam" id="PF07905"/>
    </source>
</evidence>
<keyword evidence="4" id="KW-1185">Reference proteome</keyword>
<dbReference type="RefSeq" id="WP_160903269.1">
    <property type="nucleotide sequence ID" value="NZ_CP102850.1"/>
</dbReference>
<dbReference type="AlphaFoldDB" id="A0A6L7GUE3"/>
<evidence type="ECO:0000313" key="3">
    <source>
        <dbReference type="EMBL" id="MXP23122.1"/>
    </source>
</evidence>
<reference evidence="3 4" key="1">
    <citation type="submission" date="2019-11" db="EMBL/GenBank/DDBJ databases">
        <title>Gordonia sp. nov., a novel actinobacterium isolated from mangrove soil in Hainan.</title>
        <authorList>
            <person name="Huang X."/>
            <person name="Xie Y."/>
            <person name="Chu X."/>
            <person name="Xiao K."/>
        </authorList>
    </citation>
    <scope>NUCLEOTIDE SEQUENCE [LARGE SCALE GENOMIC DNA]</scope>
    <source>
        <strain evidence="3 4">HNM0687</strain>
    </source>
</reference>
<comment type="caution">
    <text evidence="3">The sequence shown here is derived from an EMBL/GenBank/DDBJ whole genome shotgun (WGS) entry which is preliminary data.</text>
</comment>
<sequence length="524" mass="55378">MRLGDLLDDPDLRLDLVHDPGSARDVEVDRVFTTDQPDPGRYLFGGELVLSGLIFHSGAPAESDVFVDALVRNGVVAFGVGEERFGCVPDHIVDACRRGGIPVFGVPEDVAFSRVTDHIVARYASDRTQALTASLARQRRLLDAVSSGRALDEMAAELVATTGIRCWVITTTGRPVVAARGGGRTLDDETIDELTEKSLQTGAFPIAVGELTILKVGLPPARRAGSWLLVVGGHLTDLPRDVLSAFEEFAAICALVRGREHDAWRAAARTGDRLAECLVAEAAPPQMQEALEEAGFASAGGFNVLSAELTDPADQHPTVRAALRDALLEVGHAAIGHPRGADVIAVVDAGGGGQALEAALRAHLGRLSPILRGALHVGVSDATERNHLAGALALARRARTLSEQTSIADSDRGHGRVWVVGSGPLASGPSILSMLPDPVRRTFAELVLGPLSDGDDRAGTDLLDTLAAFLAENGSWNRTAARLHVHVNTVRYRMSRIEALTGRDLSTTADRSDLHLALAVRAGG</sequence>
<dbReference type="Pfam" id="PF13556">
    <property type="entry name" value="HTH_30"/>
    <property type="match status" value="1"/>
</dbReference>
<dbReference type="PANTHER" id="PTHR33744">
    <property type="entry name" value="CARBOHYDRATE DIACID REGULATOR"/>
    <property type="match status" value="1"/>
</dbReference>
<dbReference type="Pfam" id="PF07905">
    <property type="entry name" value="PucR"/>
    <property type="match status" value="1"/>
</dbReference>